<dbReference type="InterPro" id="IPR000198">
    <property type="entry name" value="RhoGAP_dom"/>
</dbReference>
<evidence type="ECO:0000259" key="3">
    <source>
        <dbReference type="PROSITE" id="PS50238"/>
    </source>
</evidence>
<dbReference type="InterPro" id="IPR050729">
    <property type="entry name" value="Rho-GAP"/>
</dbReference>
<dbReference type="GO" id="GO:0005737">
    <property type="term" value="C:cytoplasm"/>
    <property type="evidence" value="ECO:0007669"/>
    <property type="project" value="TreeGrafter"/>
</dbReference>
<gene>
    <name evidence="4" type="ORF">MSYG_2523</name>
</gene>
<dbReference type="Pfam" id="PF00620">
    <property type="entry name" value="RhoGAP"/>
    <property type="match status" value="1"/>
</dbReference>
<proteinExistence type="predicted"/>
<keyword evidence="1" id="KW-0343">GTPase activation</keyword>
<dbReference type="AlphaFoldDB" id="A0A1M8A6Z5"/>
<dbReference type="Proteomes" id="UP000186303">
    <property type="component" value="Chromosome 4"/>
</dbReference>
<feature type="compositionally biased region" description="Low complexity" evidence="2">
    <location>
        <begin position="200"/>
        <end position="229"/>
    </location>
</feature>
<accession>A0A1M8A6Z5</accession>
<dbReference type="InterPro" id="IPR008936">
    <property type="entry name" value="Rho_GTPase_activation_prot"/>
</dbReference>
<reference evidence="5" key="1">
    <citation type="journal article" date="2017" name="Nucleic Acids Res.">
        <title>Proteogenomics produces comprehensive and highly accurate protein-coding gene annotation in a complete genome assembly of Malassezia sympodialis.</title>
        <authorList>
            <person name="Zhu Y."/>
            <person name="Engstroem P.G."/>
            <person name="Tellgren-Roth C."/>
            <person name="Baudo C.D."/>
            <person name="Kennell J.C."/>
            <person name="Sun S."/>
            <person name="Billmyre R.B."/>
            <person name="Schroeder M.S."/>
            <person name="Andersson A."/>
            <person name="Holm T."/>
            <person name="Sigurgeirsson B."/>
            <person name="Wu G."/>
            <person name="Sankaranarayanan S.R."/>
            <person name="Siddharthan R."/>
            <person name="Sanyal K."/>
            <person name="Lundeberg J."/>
            <person name="Nystedt B."/>
            <person name="Boekhout T."/>
            <person name="Dawson T.L. Jr."/>
            <person name="Heitman J."/>
            <person name="Scheynius A."/>
            <person name="Lehtioe J."/>
        </authorList>
    </citation>
    <scope>NUCLEOTIDE SEQUENCE [LARGE SCALE GENOMIC DNA]</scope>
    <source>
        <strain evidence="5">ATCC 42132</strain>
    </source>
</reference>
<feature type="region of interest" description="Disordered" evidence="2">
    <location>
        <begin position="490"/>
        <end position="553"/>
    </location>
</feature>
<evidence type="ECO:0000256" key="1">
    <source>
        <dbReference type="ARBA" id="ARBA00022468"/>
    </source>
</evidence>
<dbReference type="VEuPathDB" id="FungiDB:MSYG_2523"/>
<feature type="region of interest" description="Disordered" evidence="2">
    <location>
        <begin position="85"/>
        <end position="230"/>
    </location>
</feature>
<dbReference type="SMART" id="SM00324">
    <property type="entry name" value="RhoGAP"/>
    <property type="match status" value="1"/>
</dbReference>
<protein>
    <submittedName>
        <fullName evidence="4">Similar to S.cerevisiae protein BEM3 (Rho GTPase activating protein (RhoGAP))</fullName>
    </submittedName>
</protein>
<dbReference type="Gene3D" id="1.10.555.10">
    <property type="entry name" value="Rho GTPase activation protein"/>
    <property type="match status" value="1"/>
</dbReference>
<dbReference type="OrthoDB" id="185175at2759"/>
<name>A0A1M8A6Z5_MALS4</name>
<dbReference type="EMBL" id="LT671824">
    <property type="protein sequence ID" value="SHO78181.1"/>
    <property type="molecule type" value="Genomic_DNA"/>
</dbReference>
<dbReference type="OMA" id="QERTITH"/>
<dbReference type="PANTHER" id="PTHR23176:SF129">
    <property type="entry name" value="RHO GTPASE ACTIVATING PROTEIN AT 16F, ISOFORM E-RELATED"/>
    <property type="match status" value="1"/>
</dbReference>
<keyword evidence="5" id="KW-1185">Reference proteome</keyword>
<dbReference type="STRING" id="1230383.A0A1M8A6Z5"/>
<dbReference type="GO" id="GO:0005096">
    <property type="term" value="F:GTPase activator activity"/>
    <property type="evidence" value="ECO:0007669"/>
    <property type="project" value="UniProtKB-KW"/>
</dbReference>
<evidence type="ECO:0000313" key="5">
    <source>
        <dbReference type="Proteomes" id="UP000186303"/>
    </source>
</evidence>
<evidence type="ECO:0000313" key="4">
    <source>
        <dbReference type="EMBL" id="SHO78181.1"/>
    </source>
</evidence>
<dbReference type="GO" id="GO:0007165">
    <property type="term" value="P:signal transduction"/>
    <property type="evidence" value="ECO:0007669"/>
    <property type="project" value="InterPro"/>
</dbReference>
<sequence length="821" mass="90445">MVTGVPTVDEGPPIVETHDFSANTRHAGISPITLNDLAAELQTTDPHVLLQHLLVLYNNLVGEYHQHIAGLPALSDHTSDRGETIGLGVEGLSSPTSSFSGRLRNLRRRSIKSLRGESHKSAHAMSPSQDLSSEIPQVPELTPRSNHAAGLELPRALSPVSNSSPRLWRKPSGSRITSTRVPESPSQRSTSQNVSRIHASASPNLSTRSLSSSGSRRPNNSRPSTPVSRTVDDMASLAIFDHVHLSNAEVTTYCSSVRTQGGVDVLTFRVRIVVNALPGESSQRRRHVIRIEKSYLDIVNIRERILVRSMNLAPGTAIPSLPLPDRSLFELPCTPWSLMDRDHAVDSFLHAMQRLPGRYDDLVVHFFTTDQVQEPPMDPIYGVCLRQECLLSAYGDAWTIVRCSLHTNTLIISDPQSIGAPLVFDLRRTRIGRQMDNSVPLREQSCRFATIILQSIVPTSSTASFVKLTTESLIQHTEWMSALLRESGEHPHDKIPYEPYYDLDSRSGHMPTDPPVTPNRDVESQDLSSAMSPRPDKPMLTPQSPSKTDMPRHVSGMKTRIRQNADNVLTSPNMGERRRYLFGILPVTSSDEPQPKSVFGASLTEAVLETGVPSTISGGLIPGVVHRCIEFLEGSNAIQEEGLYRVSGSASGMKQLQERFALHGDVELLAELNTATKQRIGPWHDSHAVAGLLKLYLRILPENLCTEPLLPHFSKSAEIQEQEQRCAVINSLMEQLPPENFSLLDTLFSHLNHVQQLSAKNKMTPHNLGIVFSATLNMPVDLVVTLVSDYELIFRNKSTVPTALAASTVMDPPPPPIVDAV</sequence>
<dbReference type="PANTHER" id="PTHR23176">
    <property type="entry name" value="RHO/RAC/CDC GTPASE-ACTIVATING PROTEIN"/>
    <property type="match status" value="1"/>
</dbReference>
<dbReference type="SUPFAM" id="SSF48350">
    <property type="entry name" value="GTPase activation domain, GAP"/>
    <property type="match status" value="1"/>
</dbReference>
<organism evidence="4 5">
    <name type="scientific">Malassezia sympodialis (strain ATCC 42132)</name>
    <name type="common">Atopic eczema-associated yeast</name>
    <dbReference type="NCBI Taxonomy" id="1230383"/>
    <lineage>
        <taxon>Eukaryota</taxon>
        <taxon>Fungi</taxon>
        <taxon>Dikarya</taxon>
        <taxon>Basidiomycota</taxon>
        <taxon>Ustilaginomycotina</taxon>
        <taxon>Malasseziomycetes</taxon>
        <taxon>Malasseziales</taxon>
        <taxon>Malasseziaceae</taxon>
        <taxon>Malassezia</taxon>
    </lineage>
</organism>
<dbReference type="PROSITE" id="PS50238">
    <property type="entry name" value="RHOGAP"/>
    <property type="match status" value="1"/>
</dbReference>
<feature type="compositionally biased region" description="Polar residues" evidence="2">
    <location>
        <begin position="126"/>
        <end position="135"/>
    </location>
</feature>
<evidence type="ECO:0000256" key="2">
    <source>
        <dbReference type="SAM" id="MobiDB-lite"/>
    </source>
</evidence>
<feature type="domain" description="Rho-GAP" evidence="3">
    <location>
        <begin position="601"/>
        <end position="801"/>
    </location>
</feature>
<feature type="compositionally biased region" description="Polar residues" evidence="2">
    <location>
        <begin position="174"/>
        <end position="195"/>
    </location>
</feature>